<keyword evidence="5 9" id="KW-1278">Translocase</keyword>
<dbReference type="NCBIfam" id="NF001960">
    <property type="entry name" value="PRK00733.3-5"/>
    <property type="match status" value="1"/>
</dbReference>
<comment type="catalytic activity">
    <reaction evidence="9">
        <text>diphosphate + H2O + H(+)(in) = 2 phosphate + 2 H(+)(out)</text>
        <dbReference type="Rhea" id="RHEA:13973"/>
        <dbReference type="ChEBI" id="CHEBI:15377"/>
        <dbReference type="ChEBI" id="CHEBI:15378"/>
        <dbReference type="ChEBI" id="CHEBI:33019"/>
        <dbReference type="ChEBI" id="CHEBI:43474"/>
        <dbReference type="EC" id="7.1.3.1"/>
    </reaction>
</comment>
<evidence type="ECO:0000256" key="1">
    <source>
        <dbReference type="ARBA" id="ARBA00004127"/>
    </source>
</evidence>
<reference evidence="10" key="1">
    <citation type="journal article" date="2022" name="Nat. Microbiol.">
        <title>Unique mobile elements and scalable gene flow at the prokaryote-eukaryote boundary revealed by circularized Asgard archaea genomes.</title>
        <authorList>
            <person name="Wu F."/>
            <person name="Speth D.R."/>
            <person name="Philosof A."/>
            <person name="Cremiere A."/>
            <person name="Narayanan A."/>
            <person name="Barco R.A."/>
            <person name="Connon S.A."/>
            <person name="Amend J.P."/>
            <person name="Antoshechkin I.A."/>
            <person name="Orphan V.J."/>
        </authorList>
    </citation>
    <scope>NUCLEOTIDE SEQUENCE</scope>
    <source>
        <strain evidence="10">PM71</strain>
    </source>
</reference>
<feature type="transmembrane region" description="Helical" evidence="9">
    <location>
        <begin position="249"/>
        <end position="269"/>
    </location>
</feature>
<comment type="caution">
    <text evidence="9">Lacks conserved residue(s) required for the propagation of feature annotation.</text>
</comment>
<protein>
    <recommendedName>
        <fullName evidence="9">K(+)-insensitive pyrophosphate-energized proton pump</fullName>
        <ecNumber evidence="9">7.1.3.1</ecNumber>
    </recommendedName>
    <alternativeName>
        <fullName evidence="9">Membrane-bound proton-translocating pyrophosphatase</fullName>
    </alternativeName>
    <alternativeName>
        <fullName evidence="9">Pyrophosphate-energized inorganic pyrophosphatase</fullName>
        <shortName evidence="9">H(+)-PPase</shortName>
    </alternativeName>
</protein>
<dbReference type="NCBIfam" id="TIGR01104">
    <property type="entry name" value="V_PPase"/>
    <property type="match status" value="1"/>
</dbReference>
<feature type="transmembrane region" description="Helical" evidence="9">
    <location>
        <begin position="378"/>
        <end position="400"/>
    </location>
</feature>
<feature type="site" description="Determinant of potassium independence" evidence="9">
    <location>
        <position position="446"/>
    </location>
</feature>
<dbReference type="AlphaFoldDB" id="A0A9Y1BLF5"/>
<feature type="transmembrane region" description="Helical" evidence="9">
    <location>
        <begin position="6"/>
        <end position="26"/>
    </location>
</feature>
<dbReference type="Pfam" id="PF03030">
    <property type="entry name" value="H_PPase"/>
    <property type="match status" value="1"/>
</dbReference>
<sequence length="675" mass="71096">MDLAYISIIVGSVAILVVFLLIYLVMKEDEGTDRMKEIAGFIREGAKAFLKREFITIGVFIVLLAILLWLVLQWEVALSFVIGSISSLVAAYIGMSIAVRANVRTANKARTDSRKAVVVAFRGGAVTGISIVGLSLLGIGILFMIFGEDPTVLVGYGFGASLAALFAQIGGGIYTKAADVGADLVGKVENKIPEDDPRNPAAIADQVGDNVGDCAGRGADLFESFSDNIIATMILGLVFIPVYGYNALIFPLLIESVGIISSIVGVFFVRATKSKTSTNVYMSFLVSGLISLAGFFAIAFWLMKDIRLFYTLGLGLVLTLVVSMLVNYYTITGGRVTKEIAKSSQSGPALNIIIGLAYGLESPVIPLIVVAGVSVASYFIMGGGMLGVFGVAAATMGVLASTGIIMSSDTFGPIADNAEGIATMSGINDEVGSALEELDGVGNVTKAITKGYAMSTCILTSVVILFAFLTQAADLLGMDASDLSNLVVNIASPIGIAAIFIGATMPFLFSALIIKAVGRASFKMADEVRRQFRENPGILKGESNADYSRCVGISTTNALKEMIVPTFIAILAPIIMGFLVGVWYLAAYLVAVKVVSGILAMFMFNAGGAWDNAKKYIELGHFGGKGTETHDAAVIGDTVGDPLKDTAGPSLHILIKLQNILSITLLPLFITFAFF</sequence>
<dbReference type="GO" id="GO:0000287">
    <property type="term" value="F:magnesium ion binding"/>
    <property type="evidence" value="ECO:0007669"/>
    <property type="project" value="UniProtKB-UniRule"/>
</dbReference>
<feature type="transmembrane region" description="Helical" evidence="9">
    <location>
        <begin position="281"/>
        <end position="302"/>
    </location>
</feature>
<feature type="transmembrane region" description="Helical" evidence="9">
    <location>
        <begin position="54"/>
        <end position="72"/>
    </location>
</feature>
<evidence type="ECO:0000256" key="7">
    <source>
        <dbReference type="ARBA" id="ARBA00023065"/>
    </source>
</evidence>
<comment type="similarity">
    <text evidence="9">Belongs to the H(+)-translocating pyrophosphatase (TC 3.A.10) family. K(+)-insensitive subfamily.</text>
</comment>
<dbReference type="Proteomes" id="UP001201020">
    <property type="component" value="Chromosome"/>
</dbReference>
<proteinExistence type="inferred from homology"/>
<keyword evidence="9" id="KW-1003">Cell membrane</keyword>
<feature type="transmembrane region" description="Helical" evidence="9">
    <location>
        <begin position="350"/>
        <end position="372"/>
    </location>
</feature>
<evidence type="ECO:0000256" key="5">
    <source>
        <dbReference type="ARBA" id="ARBA00022967"/>
    </source>
</evidence>
<keyword evidence="8 9" id="KW-0472">Membrane</keyword>
<evidence type="ECO:0000256" key="2">
    <source>
        <dbReference type="ARBA" id="ARBA00022448"/>
    </source>
</evidence>
<comment type="cofactor">
    <cofactor evidence="9">
        <name>Mg(2+)</name>
        <dbReference type="ChEBI" id="CHEBI:18420"/>
    </cofactor>
</comment>
<feature type="transmembrane region" description="Helical" evidence="9">
    <location>
        <begin position="308"/>
        <end position="329"/>
    </location>
</feature>
<dbReference type="GO" id="GO:0005886">
    <property type="term" value="C:plasma membrane"/>
    <property type="evidence" value="ECO:0007669"/>
    <property type="project" value="UniProtKB-SubCell"/>
</dbReference>
<evidence type="ECO:0000256" key="9">
    <source>
        <dbReference type="HAMAP-Rule" id="MF_01129"/>
    </source>
</evidence>
<dbReference type="InterPro" id="IPR004131">
    <property type="entry name" value="PPase-energised_H-pump"/>
</dbReference>
<evidence type="ECO:0000256" key="3">
    <source>
        <dbReference type="ARBA" id="ARBA00022692"/>
    </source>
</evidence>
<name>A0A9Y1BLF5_9ARCH</name>
<keyword evidence="7 9" id="KW-0406">Ion transport</keyword>
<keyword evidence="2 9" id="KW-0813">Transport</keyword>
<feature type="transmembrane region" description="Helical" evidence="9">
    <location>
        <begin position="119"/>
        <end position="147"/>
    </location>
</feature>
<gene>
    <name evidence="9" type="primary">hppA</name>
    <name evidence="10" type="ORF">K9W45_01590</name>
</gene>
<feature type="transmembrane region" description="Helical" evidence="9">
    <location>
        <begin position="563"/>
        <end position="584"/>
    </location>
</feature>
<dbReference type="HAMAP" id="MF_01129">
    <property type="entry name" value="PPase_energized_pump"/>
    <property type="match status" value="1"/>
</dbReference>
<keyword evidence="10" id="KW-0378">Hydrolase</keyword>
<dbReference type="GO" id="GO:0009678">
    <property type="term" value="F:diphosphate hydrolysis-driven proton transmembrane transporter activity"/>
    <property type="evidence" value="ECO:0007669"/>
    <property type="project" value="UniProtKB-UniRule"/>
</dbReference>
<comment type="function">
    <text evidence="9">Proton pump that utilizes the energy of pyrophosphate hydrolysis as the driving force for proton movement across the membrane. Generates a proton motive force.</text>
</comment>
<organism evidence="10">
    <name type="scientific">Candidatus Heimdallarchaeum aukensis</name>
    <dbReference type="NCBI Taxonomy" id="2876573"/>
    <lineage>
        <taxon>Archaea</taxon>
        <taxon>Promethearchaeati</taxon>
        <taxon>Candidatus Heimdallarchaeota</taxon>
        <taxon>Candidatus Heimdallarchaeia (ex Rinke et al. 2021) (nom. nud.)</taxon>
        <taxon>Candidatus Heimdallarchaeales</taxon>
        <taxon>Candidatus Heimdallarchaeaceae</taxon>
        <taxon>Candidatus Heimdallarchaeum</taxon>
    </lineage>
</organism>
<comment type="subcellular location">
    <subcellularLocation>
        <location evidence="9">Cell membrane</location>
        <topology evidence="9">Multi-pass membrane protein</topology>
    </subcellularLocation>
    <subcellularLocation>
        <location evidence="1">Endomembrane system</location>
        <topology evidence="1">Multi-pass membrane protein</topology>
    </subcellularLocation>
</comment>
<feature type="transmembrane region" description="Helical" evidence="9">
    <location>
        <begin position="452"/>
        <end position="470"/>
    </location>
</feature>
<evidence type="ECO:0000256" key="6">
    <source>
        <dbReference type="ARBA" id="ARBA00022989"/>
    </source>
</evidence>
<dbReference type="EMBL" id="CP084166">
    <property type="protein sequence ID" value="UJG41169.1"/>
    <property type="molecule type" value="Genomic_DNA"/>
</dbReference>
<feature type="transmembrane region" description="Helical" evidence="9">
    <location>
        <begin position="225"/>
        <end position="243"/>
    </location>
</feature>
<evidence type="ECO:0000256" key="4">
    <source>
        <dbReference type="ARBA" id="ARBA00022842"/>
    </source>
</evidence>
<dbReference type="EC" id="7.1.3.1" evidence="9"/>
<dbReference type="PANTHER" id="PTHR31998">
    <property type="entry name" value="K(+)-INSENSITIVE PYROPHOSPHATE-ENERGIZED PROTON PUMP"/>
    <property type="match status" value="1"/>
</dbReference>
<evidence type="ECO:0000256" key="8">
    <source>
        <dbReference type="ARBA" id="ARBA00023136"/>
    </source>
</evidence>
<evidence type="ECO:0000313" key="10">
    <source>
        <dbReference type="EMBL" id="UJG41169.1"/>
    </source>
</evidence>
<feature type="transmembrane region" description="Helical" evidence="9">
    <location>
        <begin position="590"/>
        <end position="610"/>
    </location>
</feature>
<keyword evidence="6 9" id="KW-1133">Transmembrane helix</keyword>
<keyword evidence="9" id="KW-0375">Hydrogen ion transport</keyword>
<feature type="transmembrane region" description="Helical" evidence="9">
    <location>
        <begin position="490"/>
        <end position="514"/>
    </location>
</feature>
<comment type="subunit">
    <text evidence="9">Homodimer.</text>
</comment>
<accession>A0A9Y1BLF5</accession>
<dbReference type="PIRSF" id="PIRSF001265">
    <property type="entry name" value="H+-PPase"/>
    <property type="match status" value="1"/>
</dbReference>
<keyword evidence="4 9" id="KW-0460">Magnesium</keyword>
<dbReference type="GO" id="GO:0012505">
    <property type="term" value="C:endomembrane system"/>
    <property type="evidence" value="ECO:0007669"/>
    <property type="project" value="UniProtKB-SubCell"/>
</dbReference>
<dbReference type="GO" id="GO:0004427">
    <property type="term" value="F:inorganic diphosphate phosphatase activity"/>
    <property type="evidence" value="ECO:0007669"/>
    <property type="project" value="UniProtKB-UniRule"/>
</dbReference>
<keyword evidence="3 9" id="KW-0812">Transmembrane</keyword>
<feature type="transmembrane region" description="Helical" evidence="9">
    <location>
        <begin position="153"/>
        <end position="174"/>
    </location>
</feature>
<feature type="transmembrane region" description="Helical" evidence="9">
    <location>
        <begin position="78"/>
        <end position="99"/>
    </location>
</feature>